<dbReference type="STRING" id="157733.AB986_17365"/>
<evidence type="ECO:0000313" key="3">
    <source>
        <dbReference type="EMBL" id="KMM37608.1"/>
    </source>
</evidence>
<dbReference type="InterPro" id="IPR010994">
    <property type="entry name" value="RuvA_2-like"/>
</dbReference>
<dbReference type="Pfam" id="PF12836">
    <property type="entry name" value="HHH_3"/>
    <property type="match status" value="1"/>
</dbReference>
<evidence type="ECO:0000259" key="2">
    <source>
        <dbReference type="SMART" id="SM00278"/>
    </source>
</evidence>
<dbReference type="AlphaFoldDB" id="A0A0J6CWZ1"/>
<dbReference type="GO" id="GO:0015628">
    <property type="term" value="P:protein secretion by the type II secretion system"/>
    <property type="evidence" value="ECO:0007669"/>
    <property type="project" value="TreeGrafter"/>
</dbReference>
<comment type="caution">
    <text evidence="3">The sequence shown here is derived from an EMBL/GenBank/DDBJ whole genome shotgun (WGS) entry which is preliminary data.</text>
</comment>
<accession>A0A0J6CWZ1</accession>
<gene>
    <name evidence="3" type="ORF">AB986_17365</name>
</gene>
<dbReference type="GO" id="GO:0003677">
    <property type="term" value="F:DNA binding"/>
    <property type="evidence" value="ECO:0007669"/>
    <property type="project" value="InterPro"/>
</dbReference>
<evidence type="ECO:0000256" key="1">
    <source>
        <dbReference type="SAM" id="Phobius"/>
    </source>
</evidence>
<dbReference type="InterPro" id="IPR051675">
    <property type="entry name" value="Endo/Exo/Phosphatase_dom_1"/>
</dbReference>
<dbReference type="RefSeq" id="WP_048312751.1">
    <property type="nucleotide sequence ID" value="NZ_CP119526.1"/>
</dbReference>
<dbReference type="InterPro" id="IPR019554">
    <property type="entry name" value="Soluble_ligand-bd"/>
</dbReference>
<protein>
    <recommendedName>
        <fullName evidence="2">Helix-hairpin-helix DNA-binding motif class 1 domain-containing protein</fullName>
    </recommendedName>
</protein>
<dbReference type="OrthoDB" id="9790239at2"/>
<dbReference type="InterPro" id="IPR004509">
    <property type="entry name" value="Competence_ComEA_HhH"/>
</dbReference>
<dbReference type="InterPro" id="IPR003583">
    <property type="entry name" value="Hlx-hairpin-Hlx_DNA-bd_motif"/>
</dbReference>
<dbReference type="Pfam" id="PF10531">
    <property type="entry name" value="SLBB"/>
    <property type="match status" value="1"/>
</dbReference>
<name>A0A0J6CWZ1_9BACL</name>
<keyword evidence="1" id="KW-0472">Membrane</keyword>
<evidence type="ECO:0000313" key="4">
    <source>
        <dbReference type="Proteomes" id="UP000035996"/>
    </source>
</evidence>
<sequence>MKYIQRFTVREKILLAFVLLGLGAWLFYYFESPKAVKEETVFSVQDSNQHNPGENGDVGNEKGVAEEPEIIMVDVKGAVINPGVYEMESLSRIKDVITRAGGFVKNADQTQLNLAGKVTDEMVIYVPVIGEISKIPQTGNLSEETKLISINTADLNELQELPGIGPSKAEAIIQYREENGAFKAIEDLQNISGIGEKTFEKLKDLISIQ</sequence>
<dbReference type="GO" id="GO:0015627">
    <property type="term" value="C:type II protein secretion system complex"/>
    <property type="evidence" value="ECO:0007669"/>
    <property type="project" value="TreeGrafter"/>
</dbReference>
<dbReference type="Gene3D" id="1.10.150.310">
    <property type="entry name" value="Tex RuvX-like domain-like"/>
    <property type="match status" value="1"/>
</dbReference>
<keyword evidence="1" id="KW-1133">Transmembrane helix</keyword>
<dbReference type="SMART" id="SM00278">
    <property type="entry name" value="HhH1"/>
    <property type="match status" value="2"/>
</dbReference>
<dbReference type="NCBIfam" id="TIGR00426">
    <property type="entry name" value="competence protein ComEA helix-hairpin-helix repeat region"/>
    <property type="match status" value="1"/>
</dbReference>
<proteinExistence type="predicted"/>
<reference evidence="3" key="1">
    <citation type="submission" date="2015-06" db="EMBL/GenBank/DDBJ databases">
        <authorList>
            <person name="Liu B."/>
            <person name="Wang J."/>
            <person name="Zhu Y."/>
            <person name="Liu G."/>
            <person name="Chen Q."/>
            <person name="Zheng C."/>
            <person name="Che J."/>
            <person name="Ge C."/>
            <person name="Shi H."/>
            <person name="Pan Z."/>
            <person name="Liu X."/>
        </authorList>
    </citation>
    <scope>NUCLEOTIDE SEQUENCE [LARGE SCALE GENOMIC DNA]</scope>
    <source>
        <strain evidence="3">DSM 16346</strain>
    </source>
</reference>
<dbReference type="Proteomes" id="UP000035996">
    <property type="component" value="Unassembled WGS sequence"/>
</dbReference>
<dbReference type="SUPFAM" id="SSF47781">
    <property type="entry name" value="RuvA domain 2-like"/>
    <property type="match status" value="1"/>
</dbReference>
<feature type="transmembrane region" description="Helical" evidence="1">
    <location>
        <begin position="12"/>
        <end position="30"/>
    </location>
</feature>
<dbReference type="GO" id="GO:0006281">
    <property type="term" value="P:DNA repair"/>
    <property type="evidence" value="ECO:0007669"/>
    <property type="project" value="InterPro"/>
</dbReference>
<dbReference type="Gene3D" id="3.10.560.10">
    <property type="entry name" value="Outer membrane lipoprotein wza domain like"/>
    <property type="match status" value="1"/>
</dbReference>
<dbReference type="PANTHER" id="PTHR21180:SF32">
    <property type="entry name" value="ENDONUCLEASE_EXONUCLEASE_PHOSPHATASE FAMILY DOMAIN-CONTAINING PROTEIN 1"/>
    <property type="match status" value="1"/>
</dbReference>
<keyword evidence="1" id="KW-0812">Transmembrane</keyword>
<feature type="domain" description="Helix-hairpin-helix DNA-binding motif class 1" evidence="2">
    <location>
        <begin position="156"/>
        <end position="175"/>
    </location>
</feature>
<dbReference type="PANTHER" id="PTHR21180">
    <property type="entry name" value="ENDONUCLEASE/EXONUCLEASE/PHOSPHATASE FAMILY DOMAIN-CONTAINING PROTEIN 1"/>
    <property type="match status" value="1"/>
</dbReference>
<keyword evidence="4" id="KW-1185">Reference proteome</keyword>
<dbReference type="PATRIC" id="fig|157733.3.peg.1571"/>
<dbReference type="EMBL" id="LELK01000004">
    <property type="protein sequence ID" value="KMM37608.1"/>
    <property type="molecule type" value="Genomic_DNA"/>
</dbReference>
<organism evidence="3 4">
    <name type="scientific">Guptibacillus hwajinpoensis</name>
    <dbReference type="NCBI Taxonomy" id="208199"/>
    <lineage>
        <taxon>Bacteria</taxon>
        <taxon>Bacillati</taxon>
        <taxon>Bacillota</taxon>
        <taxon>Bacilli</taxon>
        <taxon>Bacillales</taxon>
        <taxon>Guptibacillaceae</taxon>
        <taxon>Guptibacillus</taxon>
    </lineage>
</organism>
<feature type="domain" description="Helix-hairpin-helix DNA-binding motif class 1" evidence="2">
    <location>
        <begin position="186"/>
        <end position="205"/>
    </location>
</feature>